<evidence type="ECO:0000256" key="3">
    <source>
        <dbReference type="PROSITE-ProRule" id="PRU00221"/>
    </source>
</evidence>
<evidence type="ECO:0000256" key="5">
    <source>
        <dbReference type="SAM" id="SignalP"/>
    </source>
</evidence>
<evidence type="ECO:0000256" key="4">
    <source>
        <dbReference type="SAM" id="MobiDB-lite"/>
    </source>
</evidence>
<dbReference type="SUPFAM" id="SSF52540">
    <property type="entry name" value="P-loop containing nucleoside triphosphate hydrolases"/>
    <property type="match status" value="1"/>
</dbReference>
<feature type="domain" description="NACHT" evidence="6">
    <location>
        <begin position="385"/>
        <end position="536"/>
    </location>
</feature>
<keyword evidence="1 3" id="KW-0853">WD repeat</keyword>
<protein>
    <recommendedName>
        <fullName evidence="6">NACHT domain-containing protein</fullName>
    </recommendedName>
</protein>
<proteinExistence type="predicted"/>
<dbReference type="PROSITE" id="PS50837">
    <property type="entry name" value="NACHT"/>
    <property type="match status" value="1"/>
</dbReference>
<keyword evidence="5" id="KW-0732">Signal</keyword>
<evidence type="ECO:0000256" key="1">
    <source>
        <dbReference type="ARBA" id="ARBA00022574"/>
    </source>
</evidence>
<reference evidence="7" key="1">
    <citation type="journal article" date="2023" name="Mol. Phylogenet. Evol.">
        <title>Genome-scale phylogeny and comparative genomics of the fungal order Sordariales.</title>
        <authorList>
            <person name="Hensen N."/>
            <person name="Bonometti L."/>
            <person name="Westerberg I."/>
            <person name="Brannstrom I.O."/>
            <person name="Guillou S."/>
            <person name="Cros-Aarteil S."/>
            <person name="Calhoun S."/>
            <person name="Haridas S."/>
            <person name="Kuo A."/>
            <person name="Mondo S."/>
            <person name="Pangilinan J."/>
            <person name="Riley R."/>
            <person name="LaButti K."/>
            <person name="Andreopoulos B."/>
            <person name="Lipzen A."/>
            <person name="Chen C."/>
            <person name="Yan M."/>
            <person name="Daum C."/>
            <person name="Ng V."/>
            <person name="Clum A."/>
            <person name="Steindorff A."/>
            <person name="Ohm R.A."/>
            <person name="Martin F."/>
            <person name="Silar P."/>
            <person name="Natvig D.O."/>
            <person name="Lalanne C."/>
            <person name="Gautier V."/>
            <person name="Ament-Velasquez S.L."/>
            <person name="Kruys A."/>
            <person name="Hutchinson M.I."/>
            <person name="Powell A.J."/>
            <person name="Barry K."/>
            <person name="Miller A.N."/>
            <person name="Grigoriev I.V."/>
            <person name="Debuchy R."/>
            <person name="Gladieux P."/>
            <person name="Hiltunen Thoren M."/>
            <person name="Johannesson H."/>
        </authorList>
    </citation>
    <scope>NUCLEOTIDE SEQUENCE</scope>
    <source>
        <strain evidence="7">SMH4131-1</strain>
    </source>
</reference>
<dbReference type="PANTHER" id="PTHR48182:SF3">
    <property type="entry name" value="DUF676 DOMAIN-CONTAINING PROTEIN"/>
    <property type="match status" value="1"/>
</dbReference>
<organism evidence="7 8">
    <name type="scientific">Cercophora scortea</name>
    <dbReference type="NCBI Taxonomy" id="314031"/>
    <lineage>
        <taxon>Eukaryota</taxon>
        <taxon>Fungi</taxon>
        <taxon>Dikarya</taxon>
        <taxon>Ascomycota</taxon>
        <taxon>Pezizomycotina</taxon>
        <taxon>Sordariomycetes</taxon>
        <taxon>Sordariomycetidae</taxon>
        <taxon>Sordariales</taxon>
        <taxon>Lasiosphaeriaceae</taxon>
        <taxon>Cercophora</taxon>
    </lineage>
</organism>
<dbReference type="PROSITE" id="PS50294">
    <property type="entry name" value="WD_REPEATS_REGION"/>
    <property type="match status" value="1"/>
</dbReference>
<dbReference type="SUPFAM" id="SSF53474">
    <property type="entry name" value="alpha/beta-Hydrolases"/>
    <property type="match status" value="1"/>
</dbReference>
<dbReference type="Gene3D" id="2.130.10.10">
    <property type="entry name" value="YVTN repeat-like/Quinoprotein amine dehydrogenase"/>
    <property type="match status" value="4"/>
</dbReference>
<dbReference type="Proteomes" id="UP001286456">
    <property type="component" value="Unassembled WGS sequence"/>
</dbReference>
<dbReference type="InterPro" id="IPR056884">
    <property type="entry name" value="NPHP3-like_N"/>
</dbReference>
<feature type="region of interest" description="Disordered" evidence="4">
    <location>
        <begin position="66"/>
        <end position="100"/>
    </location>
</feature>
<dbReference type="InterPro" id="IPR011047">
    <property type="entry name" value="Quinoprotein_ADH-like_sf"/>
</dbReference>
<dbReference type="SMART" id="SM00320">
    <property type="entry name" value="WD40"/>
    <property type="match status" value="5"/>
</dbReference>
<dbReference type="PROSITE" id="PS00678">
    <property type="entry name" value="WD_REPEATS_1"/>
    <property type="match status" value="1"/>
</dbReference>
<evidence type="ECO:0000313" key="8">
    <source>
        <dbReference type="Proteomes" id="UP001286456"/>
    </source>
</evidence>
<feature type="repeat" description="WD" evidence="3">
    <location>
        <begin position="939"/>
        <end position="980"/>
    </location>
</feature>
<dbReference type="InterPro" id="IPR015943">
    <property type="entry name" value="WD40/YVTN_repeat-like_dom_sf"/>
</dbReference>
<name>A0AAE0I4D0_9PEZI</name>
<dbReference type="InterPro" id="IPR027417">
    <property type="entry name" value="P-loop_NTPase"/>
</dbReference>
<comment type="caution">
    <text evidence="7">The sequence shown here is derived from an EMBL/GenBank/DDBJ whole genome shotgun (WGS) entry which is preliminary data.</text>
</comment>
<dbReference type="PANTHER" id="PTHR48182">
    <property type="entry name" value="PROTEIN SERAC1"/>
    <property type="match status" value="1"/>
</dbReference>
<dbReference type="Pfam" id="PF24883">
    <property type="entry name" value="NPHP3_N"/>
    <property type="match status" value="1"/>
</dbReference>
<accession>A0AAE0I4D0</accession>
<dbReference type="SUPFAM" id="SSF50998">
    <property type="entry name" value="Quinoprotein alcohol dehydrogenase-like"/>
    <property type="match status" value="2"/>
</dbReference>
<evidence type="ECO:0000259" key="6">
    <source>
        <dbReference type="PROSITE" id="PS50837"/>
    </source>
</evidence>
<dbReference type="InterPro" id="IPR029058">
    <property type="entry name" value="AB_hydrolase_fold"/>
</dbReference>
<keyword evidence="8" id="KW-1185">Reference proteome</keyword>
<dbReference type="PROSITE" id="PS50082">
    <property type="entry name" value="WD_REPEATS_2"/>
    <property type="match status" value="2"/>
</dbReference>
<dbReference type="InterPro" id="IPR001680">
    <property type="entry name" value="WD40_rpt"/>
</dbReference>
<evidence type="ECO:0000313" key="7">
    <source>
        <dbReference type="EMBL" id="KAK3317361.1"/>
    </source>
</evidence>
<feature type="chain" id="PRO_5041953653" description="NACHT domain-containing protein" evidence="5">
    <location>
        <begin position="26"/>
        <end position="1566"/>
    </location>
</feature>
<feature type="repeat" description="WD" evidence="3">
    <location>
        <begin position="995"/>
        <end position="1024"/>
    </location>
</feature>
<dbReference type="Gene3D" id="3.40.50.300">
    <property type="entry name" value="P-loop containing nucleotide triphosphate hydrolases"/>
    <property type="match status" value="1"/>
</dbReference>
<dbReference type="InterPro" id="IPR019775">
    <property type="entry name" value="WD40_repeat_CS"/>
</dbReference>
<dbReference type="InterPro" id="IPR052374">
    <property type="entry name" value="SERAC1"/>
</dbReference>
<feature type="signal peptide" evidence="5">
    <location>
        <begin position="1"/>
        <end position="25"/>
    </location>
</feature>
<dbReference type="Pfam" id="PF00400">
    <property type="entry name" value="WD40"/>
    <property type="match status" value="1"/>
</dbReference>
<evidence type="ECO:0000256" key="2">
    <source>
        <dbReference type="ARBA" id="ARBA00022737"/>
    </source>
</evidence>
<sequence length="1566" mass="172630">MEGTPLAVALAVVILSSLLCYPVAARVRRRRNAGNAVHKHGIHIISDPPNARVEIIALHGLGAHPEHTWTGRAPSPDSPSPPAARTWPFGSFRKPPAPPPARPKVHLLKDLLRHDFPHARILSFHHNSDWLVDSPVTTAEEIARELVADFALHRSKSKNIPIIFICHSFGGIILKEALSLATTEAREIVNNTSGMIFLGTPHEGSHLSLLGAIVAALSGFTGSASGVLLSLKHHEAQLSDLESSFRGSIEERKRTHDVTIISFYEERPTMIFKWLSLGLIVGRDSARAYSSKHIGIDTDHSGLNKCSGRDDELYEVLRRELEEIKIPDAPTLNSNQRYVVSTLKAVKGAAFNSNTPEAMLQCYPNTRVDLLKEIVSWAMDPRGKCIFWLQGMAGTGKSTISRTIARTFDARGCLGSSFFFKRGENDRSSPEFFFTTIATQIAAQHPAVAQEMRHAIEAEHNISDLAMEEQFKKLILQPLGKSHHDKPPGSPVVLLVVIDALDECANEGAVKTMIACLSKSKTLEGIRLSFFVTSRPELFIRLGFGADEVRDDYATLVLQDVPTQVIEHDLSLFFNARLESIRDEFNRVDRRYKLPNDWPQGTIVQDLVAMAMPLFIFAATVCGFIEDTRNGGGSPDDRLQKVLANKAQSHTSQLDAIYLVVLQSMLGENQEEHKAVIQEFKDIVGVVLFLATPLSVRAISGLLGLRAEFVECKLDLLRAVLDVPSDEQLPVRVLHKSFPDFLVDDGKRAKEFSISEDDVHKNLSDGCLTVLGNELRENMCGLSGPGEERKTGDATLNTTILSSEARYACLHWTYHLTKSKTRIRDDGPEHQFLQRHLLHWIEALSIMDNSHAIPGLIDDIKETLQPANSNELSMFLDDATNLVNANLGVIDLAPLQIYSSVLLFAPTRSIIRQTFRSQIPKWLPFLPHVSLDWDRVRQTLQNLDGVNSVAFSHDSSLLLSAGEDATVRVWNIASGRSTGIYKDDDLSVPYHNAIFSPDSKLIVASTEHGNVRAWSTESGTCIARLDSLPTSSRDRPYDLCTANRISFSPDSSHVALKLEGFNRGSDSFCIWSLQSGAYTIITSPQDLSGPITFICNSTLAICGCKDGSMAVWSVNSGELVHHIDAVMGRITYLCAQWDMRPTHTGAFAVCLLSGLQRDEGREAADTSARGPGDDRHSRITLNWDIAEDPRISLVAVLDISFPSGSESNFELPSTELLCEYKSPRGTQSLHQILLSHDTTLIAAVFAGENTITVWRTHTGEIKQVLEPQLEDGRPFILSPDWALLASHHFLAIDIIRLTNQDEDETASSSKNTGYARSELSPNNALVASVSLGSPVRIWSTETGECVHVLKVDEGVVGANFFGLKLAFSPDSEVVTLLAYNRHYDRSGIRLWVWSAKTGRFMWSPEAYIGPLHRRLRFDTSFSSDSRLIAIIASGGKQVLGIWDIATGACLRSLSYVGAESDTISDFAISPDLRIIARVFKNKDEIEICSAITGTVLKVLPGTPYEDDNENWKMIGVGISSDSRHVAGPESTTLSLPGCTAMGHRYFVSRPGTSTPSSQRTRLVLPW</sequence>
<dbReference type="Gene3D" id="3.40.50.1820">
    <property type="entry name" value="alpha/beta hydrolase"/>
    <property type="match status" value="1"/>
</dbReference>
<reference evidence="7" key="2">
    <citation type="submission" date="2023-06" db="EMBL/GenBank/DDBJ databases">
        <authorList>
            <consortium name="Lawrence Berkeley National Laboratory"/>
            <person name="Haridas S."/>
            <person name="Hensen N."/>
            <person name="Bonometti L."/>
            <person name="Westerberg I."/>
            <person name="Brannstrom I.O."/>
            <person name="Guillou S."/>
            <person name="Cros-Aarteil S."/>
            <person name="Calhoun S."/>
            <person name="Kuo A."/>
            <person name="Mondo S."/>
            <person name="Pangilinan J."/>
            <person name="Riley R."/>
            <person name="Labutti K."/>
            <person name="Andreopoulos B."/>
            <person name="Lipzen A."/>
            <person name="Chen C."/>
            <person name="Yanf M."/>
            <person name="Daum C."/>
            <person name="Ng V."/>
            <person name="Clum A."/>
            <person name="Steindorff A."/>
            <person name="Ohm R."/>
            <person name="Martin F."/>
            <person name="Silar P."/>
            <person name="Natvig D."/>
            <person name="Lalanne C."/>
            <person name="Gautier V."/>
            <person name="Ament-Velasquez S.L."/>
            <person name="Kruys A."/>
            <person name="Hutchinson M.I."/>
            <person name="Powell A.J."/>
            <person name="Barry K."/>
            <person name="Miller A.N."/>
            <person name="Grigoriev I.V."/>
            <person name="Debuchy R."/>
            <person name="Gladieux P."/>
            <person name="Thoren M.H."/>
            <person name="Johannesson H."/>
        </authorList>
    </citation>
    <scope>NUCLEOTIDE SEQUENCE</scope>
    <source>
        <strain evidence="7">SMH4131-1</strain>
    </source>
</reference>
<gene>
    <name evidence="7" type="ORF">B0T19DRAFT_290469</name>
</gene>
<dbReference type="EMBL" id="JAUEPO010000007">
    <property type="protein sequence ID" value="KAK3317361.1"/>
    <property type="molecule type" value="Genomic_DNA"/>
</dbReference>
<dbReference type="InterPro" id="IPR007111">
    <property type="entry name" value="NACHT_NTPase"/>
</dbReference>
<keyword evidence="2" id="KW-0677">Repeat</keyword>